<evidence type="ECO:0000313" key="1">
    <source>
        <dbReference type="EMBL" id="MTD16844.1"/>
    </source>
</evidence>
<comment type="caution">
    <text evidence="1">The sequence shown here is derived from an EMBL/GenBank/DDBJ whole genome shotgun (WGS) entry which is preliminary data.</text>
</comment>
<gene>
    <name evidence="1" type="ORF">GIS00_23195</name>
</gene>
<dbReference type="RefSeq" id="WP_154770802.1">
    <property type="nucleotide sequence ID" value="NZ_WLYK01000011.1"/>
</dbReference>
<proteinExistence type="predicted"/>
<dbReference type="Proteomes" id="UP000460221">
    <property type="component" value="Unassembled WGS sequence"/>
</dbReference>
<protein>
    <submittedName>
        <fullName evidence="1">Uncharacterized protein</fullName>
    </submittedName>
</protein>
<sequence length="67" mass="7428">MHDNHFASADVELTDDELGAVAGGFTIPRDRPLRLDEHPFAGVINGMTAMDRLKYELRVRSTSAVDE</sequence>
<evidence type="ECO:0000313" key="2">
    <source>
        <dbReference type="Proteomes" id="UP000460221"/>
    </source>
</evidence>
<keyword evidence="2" id="KW-1185">Reference proteome</keyword>
<dbReference type="EMBL" id="WLYK01000011">
    <property type="protein sequence ID" value="MTD16844.1"/>
    <property type="molecule type" value="Genomic_DNA"/>
</dbReference>
<dbReference type="AlphaFoldDB" id="A0A7K1FVJ1"/>
<organism evidence="1 2">
    <name type="scientific">Nakamurella alba</name>
    <dbReference type="NCBI Taxonomy" id="2665158"/>
    <lineage>
        <taxon>Bacteria</taxon>
        <taxon>Bacillati</taxon>
        <taxon>Actinomycetota</taxon>
        <taxon>Actinomycetes</taxon>
        <taxon>Nakamurellales</taxon>
        <taxon>Nakamurellaceae</taxon>
        <taxon>Nakamurella</taxon>
    </lineage>
</organism>
<name>A0A7K1FVJ1_9ACTN</name>
<reference evidence="1 2" key="1">
    <citation type="submission" date="2019-11" db="EMBL/GenBank/DDBJ databases">
        <authorList>
            <person name="Jiang L.-Q."/>
        </authorList>
    </citation>
    <scope>NUCLEOTIDE SEQUENCE [LARGE SCALE GENOMIC DNA]</scope>
    <source>
        <strain evidence="1 2">YIM 132087</strain>
    </source>
</reference>
<accession>A0A7K1FVJ1</accession>